<organism evidence="2 3">
    <name type="scientific">Tahibacter aquaticus</name>
    <dbReference type="NCBI Taxonomy" id="520092"/>
    <lineage>
        <taxon>Bacteria</taxon>
        <taxon>Pseudomonadati</taxon>
        <taxon>Pseudomonadota</taxon>
        <taxon>Gammaproteobacteria</taxon>
        <taxon>Lysobacterales</taxon>
        <taxon>Rhodanobacteraceae</taxon>
        <taxon>Tahibacter</taxon>
    </lineage>
</organism>
<dbReference type="OrthoDB" id="4378831at2"/>
<name>A0A4R6Z0L1_9GAMM</name>
<accession>A0A4R6Z0L1</accession>
<gene>
    <name evidence="2" type="ORF">DFR29_105246</name>
</gene>
<comment type="caution">
    <text evidence="2">The sequence shown here is derived from an EMBL/GenBank/DDBJ whole genome shotgun (WGS) entry which is preliminary data.</text>
</comment>
<dbReference type="Proteomes" id="UP000295293">
    <property type="component" value="Unassembled WGS sequence"/>
</dbReference>
<dbReference type="InterPro" id="IPR018712">
    <property type="entry name" value="Tle1-like_cat"/>
</dbReference>
<dbReference type="SUPFAM" id="SSF53474">
    <property type="entry name" value="alpha/beta-Hydrolases"/>
    <property type="match status" value="1"/>
</dbReference>
<evidence type="ECO:0000313" key="2">
    <source>
        <dbReference type="EMBL" id="TDR45063.1"/>
    </source>
</evidence>
<evidence type="ECO:0000313" key="3">
    <source>
        <dbReference type="Proteomes" id="UP000295293"/>
    </source>
</evidence>
<sequence length="373" mass="42216">MSRNLVICIDGTNNYPNGGYTNIQRLCRLLQRDETQQTYYQPGVGTIEPNSLATRWGRRVAMTLDAMSGILLQRHVCAAYRYLMAHYQPGDTLYLFGFSRGAYSARVLAGMLSKIGLLHPGFDEMVRFAWETYIDPANREAANNFREHYGRVVPSIRFLGLFDTVSAIGLPWVPKVFPRTFNNADVQVVRHAQALDEHRVMFVQNSWTATPVAAAGKPPTDVQQVWFAGVHSDVGGGYAEAEAGLSRIPLAWMVREAQAAGLRFDAQACARTLDCSAERVPDVAGVAQKFAASAPAHDELQQRWLWKLLEWLPVPRHRRNPDDDSWYRQWRVNRGQERHLPHLPLLHDSVRVRMNGSAYRPRPLLPADPRFVV</sequence>
<dbReference type="InterPro" id="IPR029058">
    <property type="entry name" value="AB_hydrolase_fold"/>
</dbReference>
<dbReference type="Pfam" id="PF09994">
    <property type="entry name" value="T6SS_Tle1-like_cat"/>
    <property type="match status" value="1"/>
</dbReference>
<keyword evidence="3" id="KW-1185">Reference proteome</keyword>
<reference evidence="2 3" key="1">
    <citation type="submission" date="2019-03" db="EMBL/GenBank/DDBJ databases">
        <title>Genomic Encyclopedia of Type Strains, Phase IV (KMG-IV): sequencing the most valuable type-strain genomes for metagenomic binning, comparative biology and taxonomic classification.</title>
        <authorList>
            <person name="Goeker M."/>
        </authorList>
    </citation>
    <scope>NUCLEOTIDE SEQUENCE [LARGE SCALE GENOMIC DNA]</scope>
    <source>
        <strain evidence="2 3">DSM 21667</strain>
    </source>
</reference>
<dbReference type="RefSeq" id="WP_133818564.1">
    <property type="nucleotide sequence ID" value="NZ_SNZH01000005.1"/>
</dbReference>
<dbReference type="AlphaFoldDB" id="A0A4R6Z0L1"/>
<dbReference type="PANTHER" id="PTHR33840:SF2">
    <property type="entry name" value="TLE1 PHOSPHOLIPASE DOMAIN-CONTAINING PROTEIN"/>
    <property type="match status" value="1"/>
</dbReference>
<protein>
    <submittedName>
        <fullName evidence="2">Uncharacterized protein (DUF2235 family)</fullName>
    </submittedName>
</protein>
<dbReference type="EMBL" id="SNZH01000005">
    <property type="protein sequence ID" value="TDR45063.1"/>
    <property type="molecule type" value="Genomic_DNA"/>
</dbReference>
<evidence type="ECO:0000259" key="1">
    <source>
        <dbReference type="Pfam" id="PF09994"/>
    </source>
</evidence>
<feature type="domain" description="T6SS Phospholipase effector Tle1-like catalytic" evidence="1">
    <location>
        <begin position="3"/>
        <end position="256"/>
    </location>
</feature>
<proteinExistence type="predicted"/>
<dbReference type="PANTHER" id="PTHR33840">
    <property type="match status" value="1"/>
</dbReference>